<dbReference type="STRING" id="134849.SAMN05443668_103565"/>
<evidence type="ECO:0000313" key="3">
    <source>
        <dbReference type="Proteomes" id="UP000184440"/>
    </source>
</evidence>
<dbReference type="EMBL" id="FRCS01000003">
    <property type="protein sequence ID" value="SHN19330.1"/>
    <property type="molecule type" value="Genomic_DNA"/>
</dbReference>
<dbReference type="OrthoDB" id="5243870at2"/>
<gene>
    <name evidence="2" type="ORF">SAMN05443668_103565</name>
</gene>
<organism evidence="2 3">
    <name type="scientific">Cryptosporangium aurantiacum</name>
    <dbReference type="NCBI Taxonomy" id="134849"/>
    <lineage>
        <taxon>Bacteria</taxon>
        <taxon>Bacillati</taxon>
        <taxon>Actinomycetota</taxon>
        <taxon>Actinomycetes</taxon>
        <taxon>Cryptosporangiales</taxon>
        <taxon>Cryptosporangiaceae</taxon>
        <taxon>Cryptosporangium</taxon>
    </lineage>
</organism>
<dbReference type="Gene3D" id="3.40.50.300">
    <property type="entry name" value="P-loop containing nucleotide triphosphate hydrolases"/>
    <property type="match status" value="1"/>
</dbReference>
<sequence>MTVIALVSAKGSPGVTTMALALALTWSSPVVLAECDPAGASVLPGYLQGRLGAGGGLLPVAMSALRRSAPPDAGVPTDFWGELVDLSPPGEDRLLLPGLTDPAQAATVAPVWRWCAGLFAQIERDERAYDVLVDCGRLVAPHTPWPVIARADVVLLVVEPTLLSAGTAVPAAEALRKHLTEQTGSDRALGVVVTRSGPYGAHEVAGQLRAPLITTLPDDRRSAHALAHGGKIGFGRPLMRAAIESDRRIRRAVGARREQHAPRALQGG</sequence>
<protein>
    <submittedName>
        <fullName evidence="2">Cellulose biosynthesis protein BcsQ</fullName>
    </submittedName>
</protein>
<dbReference type="SUPFAM" id="SSF52540">
    <property type="entry name" value="P-loop containing nucleoside triphosphate hydrolases"/>
    <property type="match status" value="1"/>
</dbReference>
<evidence type="ECO:0000256" key="1">
    <source>
        <dbReference type="SAM" id="SignalP"/>
    </source>
</evidence>
<proteinExistence type="predicted"/>
<feature type="signal peptide" evidence="1">
    <location>
        <begin position="1"/>
        <end position="33"/>
    </location>
</feature>
<reference evidence="2 3" key="1">
    <citation type="submission" date="2016-11" db="EMBL/GenBank/DDBJ databases">
        <authorList>
            <person name="Jaros S."/>
            <person name="Januszkiewicz K."/>
            <person name="Wedrychowicz H."/>
        </authorList>
    </citation>
    <scope>NUCLEOTIDE SEQUENCE [LARGE SCALE GENOMIC DNA]</scope>
    <source>
        <strain evidence="2 3">DSM 46144</strain>
    </source>
</reference>
<keyword evidence="3" id="KW-1185">Reference proteome</keyword>
<evidence type="ECO:0000313" key="2">
    <source>
        <dbReference type="EMBL" id="SHN19330.1"/>
    </source>
</evidence>
<dbReference type="InterPro" id="IPR027417">
    <property type="entry name" value="P-loop_NTPase"/>
</dbReference>
<feature type="chain" id="PRO_5039728450" evidence="1">
    <location>
        <begin position="34"/>
        <end position="268"/>
    </location>
</feature>
<dbReference type="AlphaFoldDB" id="A0A1M7PPR3"/>
<dbReference type="RefSeq" id="WP_073256724.1">
    <property type="nucleotide sequence ID" value="NZ_FRCS01000003.1"/>
</dbReference>
<dbReference type="Proteomes" id="UP000184440">
    <property type="component" value="Unassembled WGS sequence"/>
</dbReference>
<keyword evidence="1" id="KW-0732">Signal</keyword>
<name>A0A1M7PPR3_9ACTN</name>
<accession>A0A1M7PPR3</accession>